<organism evidence="5">
    <name type="scientific">hydrothermal vent metagenome</name>
    <dbReference type="NCBI Taxonomy" id="652676"/>
    <lineage>
        <taxon>unclassified sequences</taxon>
        <taxon>metagenomes</taxon>
        <taxon>ecological metagenomes</taxon>
    </lineage>
</organism>
<proteinExistence type="predicted"/>
<dbReference type="EMBL" id="UOFH01000335">
    <property type="protein sequence ID" value="VAW65986.1"/>
    <property type="molecule type" value="Genomic_DNA"/>
</dbReference>
<dbReference type="InterPro" id="IPR023772">
    <property type="entry name" value="DNA-bd_HTH_TetR-type_CS"/>
</dbReference>
<dbReference type="PRINTS" id="PR00455">
    <property type="entry name" value="HTHTETR"/>
</dbReference>
<evidence type="ECO:0000259" key="4">
    <source>
        <dbReference type="PROSITE" id="PS50977"/>
    </source>
</evidence>
<protein>
    <recommendedName>
        <fullName evidence="4">HTH tetR-type domain-containing protein</fullName>
    </recommendedName>
</protein>
<dbReference type="PANTHER" id="PTHR47506">
    <property type="entry name" value="TRANSCRIPTIONAL REGULATORY PROTEIN"/>
    <property type="match status" value="1"/>
</dbReference>
<sequence length="196" mass="22492">MARPQTFNEEMVLDSAMQLFWIKGFANTSIKDLTKATNLQPGSIYAAFKNKRNLFLMSLDYYFENLYATASQILKSEEAPLKRIRQFFEFILNQKTQDKMLKSCLLVNTLLEIPPEDAEINRRVSDMFLKIEHELFAALQQAQKDGTLISGGRPESLAKMLMSGIFGLQVYNRMQPQTESLVQIVNNLLANIEKQN</sequence>
<dbReference type="InterPro" id="IPR036271">
    <property type="entry name" value="Tet_transcr_reg_TetR-rel_C_sf"/>
</dbReference>
<gene>
    <name evidence="5" type="ORF">MNBD_GAMMA08-1682</name>
</gene>
<feature type="domain" description="HTH tetR-type" evidence="4">
    <location>
        <begin position="6"/>
        <end position="66"/>
    </location>
</feature>
<keyword evidence="2" id="KW-0238">DNA-binding</keyword>
<name>A0A3B0YC87_9ZZZZ</name>
<dbReference type="PROSITE" id="PS50977">
    <property type="entry name" value="HTH_TETR_2"/>
    <property type="match status" value="1"/>
</dbReference>
<accession>A0A3B0YC87</accession>
<dbReference type="PANTHER" id="PTHR47506:SF10">
    <property type="entry name" value="TRANSCRIPTIONAL REGULATORY PROTEIN"/>
    <property type="match status" value="1"/>
</dbReference>
<dbReference type="Pfam" id="PF16925">
    <property type="entry name" value="TetR_C_13"/>
    <property type="match status" value="1"/>
</dbReference>
<dbReference type="PROSITE" id="PS01081">
    <property type="entry name" value="HTH_TETR_1"/>
    <property type="match status" value="1"/>
</dbReference>
<evidence type="ECO:0000313" key="5">
    <source>
        <dbReference type="EMBL" id="VAW65986.1"/>
    </source>
</evidence>
<dbReference type="Gene3D" id="1.10.357.10">
    <property type="entry name" value="Tetracycline Repressor, domain 2"/>
    <property type="match status" value="1"/>
</dbReference>
<dbReference type="InterPro" id="IPR011075">
    <property type="entry name" value="TetR_C"/>
</dbReference>
<dbReference type="AlphaFoldDB" id="A0A3B0YC87"/>
<dbReference type="GO" id="GO:0003677">
    <property type="term" value="F:DNA binding"/>
    <property type="evidence" value="ECO:0007669"/>
    <property type="project" value="UniProtKB-KW"/>
</dbReference>
<keyword evidence="3" id="KW-0804">Transcription</keyword>
<dbReference type="InterPro" id="IPR009057">
    <property type="entry name" value="Homeodomain-like_sf"/>
</dbReference>
<dbReference type="SUPFAM" id="SSF46689">
    <property type="entry name" value="Homeodomain-like"/>
    <property type="match status" value="1"/>
</dbReference>
<dbReference type="Pfam" id="PF00440">
    <property type="entry name" value="TetR_N"/>
    <property type="match status" value="1"/>
</dbReference>
<evidence type="ECO:0000256" key="2">
    <source>
        <dbReference type="ARBA" id="ARBA00023125"/>
    </source>
</evidence>
<evidence type="ECO:0000256" key="1">
    <source>
        <dbReference type="ARBA" id="ARBA00023015"/>
    </source>
</evidence>
<dbReference type="SUPFAM" id="SSF48498">
    <property type="entry name" value="Tetracyclin repressor-like, C-terminal domain"/>
    <property type="match status" value="1"/>
</dbReference>
<keyword evidence="1" id="KW-0805">Transcription regulation</keyword>
<dbReference type="Gene3D" id="1.10.10.60">
    <property type="entry name" value="Homeodomain-like"/>
    <property type="match status" value="1"/>
</dbReference>
<dbReference type="InterPro" id="IPR001647">
    <property type="entry name" value="HTH_TetR"/>
</dbReference>
<evidence type="ECO:0000256" key="3">
    <source>
        <dbReference type="ARBA" id="ARBA00023163"/>
    </source>
</evidence>
<reference evidence="5" key="1">
    <citation type="submission" date="2018-06" db="EMBL/GenBank/DDBJ databases">
        <authorList>
            <person name="Zhirakovskaya E."/>
        </authorList>
    </citation>
    <scope>NUCLEOTIDE SEQUENCE</scope>
</reference>